<dbReference type="Gene3D" id="3.40.50.12780">
    <property type="entry name" value="N-terminal domain of ligase-like"/>
    <property type="match status" value="1"/>
</dbReference>
<dbReference type="Proteomes" id="UP000831485">
    <property type="component" value="Chromosome"/>
</dbReference>
<feature type="domain" description="AMP-dependent synthetase/ligase" evidence="1">
    <location>
        <begin position="15"/>
        <end position="396"/>
    </location>
</feature>
<dbReference type="InterPro" id="IPR020845">
    <property type="entry name" value="AMP-binding_CS"/>
</dbReference>
<keyword evidence="5" id="KW-1185">Reference proteome</keyword>
<dbReference type="InterPro" id="IPR000873">
    <property type="entry name" value="AMP-dep_synth/lig_dom"/>
</dbReference>
<dbReference type="GO" id="GO:0016874">
    <property type="term" value="F:ligase activity"/>
    <property type="evidence" value="ECO:0007669"/>
    <property type="project" value="UniProtKB-KW"/>
</dbReference>
<dbReference type="CDD" id="cd05910">
    <property type="entry name" value="FACL_like_1"/>
    <property type="match status" value="1"/>
</dbReference>
<dbReference type="InterPro" id="IPR042099">
    <property type="entry name" value="ANL_N_sf"/>
</dbReference>
<reference evidence="4" key="1">
    <citation type="submission" date="2020-06" db="EMBL/GenBank/DDBJ databases">
        <title>Draft genomic sequecing of Geomonas sp. Red736.</title>
        <authorList>
            <person name="Itoh H."/>
            <person name="Xu Z.X."/>
            <person name="Ushijima N."/>
            <person name="Masuda Y."/>
            <person name="Shiratori Y."/>
            <person name="Senoo K."/>
        </authorList>
    </citation>
    <scope>NUCLEOTIDE SEQUENCE [LARGE SCALE GENOMIC DNA]</scope>
    <source>
        <strain evidence="4">Red736</strain>
    </source>
</reference>
<proteinExistence type="predicted"/>
<evidence type="ECO:0000313" key="4">
    <source>
        <dbReference type="Proteomes" id="UP000568888"/>
    </source>
</evidence>
<gene>
    <name evidence="2" type="primary">oleC</name>
    <name evidence="2" type="ORF">GMPD_36120</name>
    <name evidence="3" type="ORF">M1B72_11265</name>
</gene>
<evidence type="ECO:0000259" key="1">
    <source>
        <dbReference type="Pfam" id="PF00501"/>
    </source>
</evidence>
<dbReference type="InterPro" id="IPR050237">
    <property type="entry name" value="ATP-dep_AMP-bd_enzyme"/>
</dbReference>
<keyword evidence="3" id="KW-0436">Ligase</keyword>
<dbReference type="AlphaFoldDB" id="A0A6V8N1Q1"/>
<dbReference type="PANTHER" id="PTHR43767">
    <property type="entry name" value="LONG-CHAIN-FATTY-ACID--COA LIGASE"/>
    <property type="match status" value="1"/>
</dbReference>
<evidence type="ECO:0000313" key="2">
    <source>
        <dbReference type="EMBL" id="GFO65693.1"/>
    </source>
</evidence>
<dbReference type="PROSITE" id="PS00455">
    <property type="entry name" value="AMP_BINDING"/>
    <property type="match status" value="1"/>
</dbReference>
<evidence type="ECO:0000313" key="5">
    <source>
        <dbReference type="Proteomes" id="UP000831485"/>
    </source>
</evidence>
<reference evidence="3" key="3">
    <citation type="submission" date="2022-04" db="EMBL/GenBank/DDBJ databases">
        <authorList>
            <person name="Liu G."/>
        </authorList>
    </citation>
    <scope>NUCLEOTIDE SEQUENCE</scope>
    <source>
        <strain evidence="3">RG22</strain>
    </source>
</reference>
<reference evidence="2" key="2">
    <citation type="journal article" date="2021" name="Int. J. Syst. Evol. Microbiol.">
        <title>Geomonas silvestris sp. nov., Geomonas paludis sp. nov. and Geomonas limicola sp. nov., isolated from terrestrial environments, and emended description of the genus Geomonas.</title>
        <authorList>
            <person name="Itoh H."/>
            <person name="Xu Z."/>
            <person name="Masuda Y."/>
            <person name="Ushijima N."/>
            <person name="Hayakawa C."/>
            <person name="Shiratori Y."/>
            <person name="Senoo K."/>
        </authorList>
    </citation>
    <scope>NUCLEOTIDE SEQUENCE</scope>
    <source>
        <strain evidence="2">Red736</strain>
    </source>
</reference>
<dbReference type="EMBL" id="BLXY01000011">
    <property type="protein sequence ID" value="GFO65693.1"/>
    <property type="molecule type" value="Genomic_DNA"/>
</dbReference>
<dbReference type="NCBIfam" id="NF006754">
    <property type="entry name" value="PRK09274.1"/>
    <property type="match status" value="1"/>
</dbReference>
<dbReference type="PANTHER" id="PTHR43767:SF1">
    <property type="entry name" value="NONRIBOSOMAL PEPTIDE SYNTHASE PES1 (EUROFUNG)-RELATED"/>
    <property type="match status" value="1"/>
</dbReference>
<protein>
    <submittedName>
        <fullName evidence="3">Fatty acid CoA ligase family protein</fullName>
    </submittedName>
    <submittedName>
        <fullName evidence="2">Peptide synthase</fullName>
    </submittedName>
</protein>
<accession>A0A6V8N1Q1</accession>
<dbReference type="EMBL" id="CP096574">
    <property type="protein sequence ID" value="UPU34033.1"/>
    <property type="molecule type" value="Genomic_DNA"/>
</dbReference>
<name>A0A6V8N1Q1_9BACT</name>
<dbReference type="Proteomes" id="UP000568888">
    <property type="component" value="Unassembled WGS sequence"/>
</dbReference>
<sequence>MAETEFVNIAAHLPEMARRQPDTRAIIFPKGKRSLTFSELNGLSDKIARGLIANGIRSGVRTVLMVTPSPEFFALTFALFKVGAVPVLIDPGLGIKNLKQCFSEAEPHAFIGIPKAHIARKLFGWGKETIRTCVTVGPRLFWEGTTLAKIIAEQQDDAPFTPAPTQKDDVAAILFTSGSTGIPKGAIYSHGNFSAQVQALKEVYGIEPGEIDLPTFPLFALFAPALGMTAVIPEMDFTRPGSVDPKKIVGPINEYGVTTMFGSPALINRVGRYGVEHGVKLPTLRRAISAGAPVPASVLERFTSLLNPGVQVFTPYGATEALPVCSIGSTEILEETRKITDAGGGVCVGRPVEGIRLEIIQITDNPIYGWDDMLRVPTGKIGEIVVQGEQVTRGYYNRPESDHLSKIIDPATGSFFHRMGDLGGMDEEGRVWFCGRKAHRVETEAGPLYTIPCEAVFNTHPAVFRSALVGVGEPGALTPVICIELEKDVKVDQEQIRKELKTLAEEHIHTRSIETILFHPAFPVDIRHNAKIFREKLAVWAAESLKCAR</sequence>
<organism evidence="2 4">
    <name type="scientific">Geomonas paludis</name>
    <dbReference type="NCBI Taxonomy" id="2740185"/>
    <lineage>
        <taxon>Bacteria</taxon>
        <taxon>Pseudomonadati</taxon>
        <taxon>Thermodesulfobacteriota</taxon>
        <taxon>Desulfuromonadia</taxon>
        <taxon>Geobacterales</taxon>
        <taxon>Geobacteraceae</taxon>
        <taxon>Geomonas</taxon>
    </lineage>
</organism>
<dbReference type="RefSeq" id="WP_183350024.1">
    <property type="nucleotide sequence ID" value="NZ_BLXY01000011.1"/>
</dbReference>
<dbReference type="SUPFAM" id="SSF56801">
    <property type="entry name" value="Acetyl-CoA synthetase-like"/>
    <property type="match status" value="1"/>
</dbReference>
<evidence type="ECO:0000313" key="3">
    <source>
        <dbReference type="EMBL" id="UPU34033.1"/>
    </source>
</evidence>
<dbReference type="Pfam" id="PF00501">
    <property type="entry name" value="AMP-binding"/>
    <property type="match status" value="1"/>
</dbReference>